<dbReference type="AlphaFoldDB" id="A0A150Q0Y3"/>
<protein>
    <submittedName>
        <fullName evidence="1">Uncharacterized protein</fullName>
    </submittedName>
</protein>
<organism evidence="1 2">
    <name type="scientific">Sorangium cellulosum</name>
    <name type="common">Polyangium cellulosum</name>
    <dbReference type="NCBI Taxonomy" id="56"/>
    <lineage>
        <taxon>Bacteria</taxon>
        <taxon>Pseudomonadati</taxon>
        <taxon>Myxococcota</taxon>
        <taxon>Polyangia</taxon>
        <taxon>Polyangiales</taxon>
        <taxon>Polyangiaceae</taxon>
        <taxon>Sorangium</taxon>
    </lineage>
</organism>
<dbReference type="EMBL" id="JELX01000775">
    <property type="protein sequence ID" value="KYF61675.1"/>
    <property type="molecule type" value="Genomic_DNA"/>
</dbReference>
<evidence type="ECO:0000313" key="1">
    <source>
        <dbReference type="EMBL" id="KYF61675.1"/>
    </source>
</evidence>
<reference evidence="1 2" key="1">
    <citation type="submission" date="2014-02" db="EMBL/GenBank/DDBJ databases">
        <title>The small core and large imbalanced accessory genome model reveals a collaborative survival strategy of Sorangium cellulosum strains in nature.</title>
        <authorList>
            <person name="Han K."/>
            <person name="Peng R."/>
            <person name="Blom J."/>
            <person name="Li Y.-Z."/>
        </authorList>
    </citation>
    <scope>NUCLEOTIDE SEQUENCE [LARGE SCALE GENOMIC DNA]</scope>
    <source>
        <strain evidence="1 2">So0157-18</strain>
    </source>
</reference>
<gene>
    <name evidence="1" type="ORF">BE04_36125</name>
</gene>
<accession>A0A150Q0Y3</accession>
<evidence type="ECO:0000313" key="2">
    <source>
        <dbReference type="Proteomes" id="UP000075604"/>
    </source>
</evidence>
<sequence length="182" mass="18322">MSDNIPLPEGAGTLLATDEILGVHVLRAKVQTGADGSAVDVSNADPLPVSLVQPLPAGTNTVGAVNVKPATSGGLSVYRHTGLSTTGQVVKSSPGQVFGWHLANWGSSEAFVKLYNTSAAPTVGTTQPALTLMVPAGQVVSAEHTNGIAFTNGIGIGATAAASDNNTSAPGLNTMIVNVFYK</sequence>
<proteinExistence type="predicted"/>
<name>A0A150Q0Y3_SORCE</name>
<dbReference type="Proteomes" id="UP000075604">
    <property type="component" value="Unassembled WGS sequence"/>
</dbReference>
<comment type="caution">
    <text evidence="1">The sequence shown here is derived from an EMBL/GenBank/DDBJ whole genome shotgun (WGS) entry which is preliminary data.</text>
</comment>